<dbReference type="Proteomes" id="UP001239111">
    <property type="component" value="Chromosome 2"/>
</dbReference>
<reference evidence="1" key="1">
    <citation type="submission" date="2023-04" db="EMBL/GenBank/DDBJ databases">
        <title>A chromosome-level genome assembly of the parasitoid wasp Eretmocerus hayati.</title>
        <authorList>
            <person name="Zhong Y."/>
            <person name="Liu S."/>
            <person name="Liu Y."/>
        </authorList>
    </citation>
    <scope>NUCLEOTIDE SEQUENCE</scope>
    <source>
        <strain evidence="1">ZJU_SS_LIU_2023</strain>
    </source>
</reference>
<comment type="caution">
    <text evidence="1">The sequence shown here is derived from an EMBL/GenBank/DDBJ whole genome shotgun (WGS) entry which is preliminary data.</text>
</comment>
<dbReference type="EMBL" id="CM056742">
    <property type="protein sequence ID" value="KAJ8678245.1"/>
    <property type="molecule type" value="Genomic_DNA"/>
</dbReference>
<evidence type="ECO:0000313" key="1">
    <source>
        <dbReference type="EMBL" id="KAJ8678245.1"/>
    </source>
</evidence>
<proteinExistence type="predicted"/>
<gene>
    <name evidence="1" type="ORF">QAD02_014032</name>
</gene>
<accession>A0ACC2P4D5</accession>
<sequence>MQLRRWMLAPATVRYAIQTSVCPELLLALRHSRSNMSSDNNLASRDSFPVLDSVLDTDAIISSAIAEFNEMVQYPELTSRLAGESLCLVFFWREYFRGSNAVGATHRRFASGAK</sequence>
<protein>
    <submittedName>
        <fullName evidence="1">Uncharacterized protein</fullName>
    </submittedName>
</protein>
<keyword evidence="2" id="KW-1185">Reference proteome</keyword>
<organism evidence="1 2">
    <name type="scientific">Eretmocerus hayati</name>
    <dbReference type="NCBI Taxonomy" id="131215"/>
    <lineage>
        <taxon>Eukaryota</taxon>
        <taxon>Metazoa</taxon>
        <taxon>Ecdysozoa</taxon>
        <taxon>Arthropoda</taxon>
        <taxon>Hexapoda</taxon>
        <taxon>Insecta</taxon>
        <taxon>Pterygota</taxon>
        <taxon>Neoptera</taxon>
        <taxon>Endopterygota</taxon>
        <taxon>Hymenoptera</taxon>
        <taxon>Apocrita</taxon>
        <taxon>Proctotrupomorpha</taxon>
        <taxon>Chalcidoidea</taxon>
        <taxon>Aphelinidae</taxon>
        <taxon>Aphelininae</taxon>
        <taxon>Eretmocerus</taxon>
    </lineage>
</organism>
<evidence type="ECO:0000313" key="2">
    <source>
        <dbReference type="Proteomes" id="UP001239111"/>
    </source>
</evidence>
<name>A0ACC2P4D5_9HYME</name>